<dbReference type="EMBL" id="CP015231">
    <property type="protein sequence ID" value="ANP42577.1"/>
    <property type="molecule type" value="Genomic_DNA"/>
</dbReference>
<reference evidence="2 3" key="1">
    <citation type="journal article" date="2016" name="ISME J.">
        <title>Global occurrence and heterogeneity of the Roseobacter-clade species Ruegeria mobilis.</title>
        <authorList>
            <person name="Sonnenschein E."/>
            <person name="Gram L."/>
        </authorList>
    </citation>
    <scope>NUCLEOTIDE SEQUENCE [LARGE SCALE GENOMIC DNA]</scope>
    <source>
        <strain evidence="2 3">F1926</strain>
        <plasmid evidence="2 3">unnamed1</plasmid>
    </source>
</reference>
<gene>
    <name evidence="2" type="ORF">K529_017555</name>
</gene>
<keyword evidence="2" id="KW-0067">ATP-binding</keyword>
<dbReference type="AlphaFoldDB" id="A0A1B1A7R9"/>
<evidence type="ECO:0000259" key="1">
    <source>
        <dbReference type="Pfam" id="PF20613"/>
    </source>
</evidence>
<evidence type="ECO:0000313" key="2">
    <source>
        <dbReference type="EMBL" id="ANP42577.1"/>
    </source>
</evidence>
<proteinExistence type="predicted"/>
<keyword evidence="2" id="KW-0547">Nucleotide-binding</keyword>
<dbReference type="KEGG" id="rmb:K529_017555"/>
<dbReference type="GO" id="GO:0008233">
    <property type="term" value="F:peptidase activity"/>
    <property type="evidence" value="ECO:0007669"/>
    <property type="project" value="UniProtKB-KW"/>
</dbReference>
<dbReference type="RefSeq" id="WP_005610693.1">
    <property type="nucleotide sequence ID" value="NZ_CP015231.1"/>
</dbReference>
<name>A0A1B1A7R9_9RHOB</name>
<dbReference type="InterPro" id="IPR046748">
    <property type="entry name" value="HipA_2"/>
</dbReference>
<dbReference type="GO" id="GO:0006508">
    <property type="term" value="P:proteolysis"/>
    <property type="evidence" value="ECO:0007669"/>
    <property type="project" value="UniProtKB-KW"/>
</dbReference>
<keyword evidence="2" id="KW-0645">Protease</keyword>
<feature type="domain" description="HipA-like kinase" evidence="1">
    <location>
        <begin position="32"/>
        <end position="158"/>
    </location>
</feature>
<dbReference type="Proteomes" id="UP000013243">
    <property type="component" value="Plasmid unnamed1"/>
</dbReference>
<accession>A0A1B1A7R9</accession>
<geneLocation type="plasmid" evidence="2 3">
    <name>unnamed1</name>
</geneLocation>
<dbReference type="GeneID" id="28251679"/>
<sequence length="261" mass="29620">MVTLSNSSGTLVEAYLKSPAFHEKKSPVCLEREWFASHLARDLRLPCAKIVPVEVTSELIRMAAEVFQDDGAMLQGAFPISKSLQNGPDLLIGSISLGTGWSEWTPVAPASINQLKMAAEIYFFDTLVQNWDRVIHNPNLLIKNDLYGMIDQEESFVEAAGLEVERSYLPKPWMENGVANHSGEFEEHPLWERIKNRRGISFDGIVRKFKRLPQEQIESYGSGVEFNIWSRSASDRISEYIFEAIENVETIRDAIEVNRRS</sequence>
<evidence type="ECO:0000313" key="3">
    <source>
        <dbReference type="Proteomes" id="UP000013243"/>
    </source>
</evidence>
<protein>
    <submittedName>
        <fullName evidence="2">ATP-dependent protease ATP-binding subunit</fullName>
    </submittedName>
</protein>
<dbReference type="GO" id="GO:0005524">
    <property type="term" value="F:ATP binding"/>
    <property type="evidence" value="ECO:0007669"/>
    <property type="project" value="UniProtKB-KW"/>
</dbReference>
<organism evidence="2 3">
    <name type="scientific">Tritonibacter mobilis F1926</name>
    <dbReference type="NCBI Taxonomy" id="1265309"/>
    <lineage>
        <taxon>Bacteria</taxon>
        <taxon>Pseudomonadati</taxon>
        <taxon>Pseudomonadota</taxon>
        <taxon>Alphaproteobacteria</taxon>
        <taxon>Rhodobacterales</taxon>
        <taxon>Paracoccaceae</taxon>
        <taxon>Tritonibacter</taxon>
    </lineage>
</organism>
<keyword evidence="2" id="KW-0614">Plasmid</keyword>
<dbReference type="Pfam" id="PF20613">
    <property type="entry name" value="HipA_2"/>
    <property type="match status" value="1"/>
</dbReference>
<keyword evidence="2" id="KW-0378">Hydrolase</keyword>
<dbReference type="OrthoDB" id="9786330at2"/>